<dbReference type="GO" id="GO:0019722">
    <property type="term" value="P:calcium-mediated signaling"/>
    <property type="evidence" value="ECO:0007669"/>
    <property type="project" value="TreeGrafter"/>
</dbReference>
<dbReference type="GO" id="GO:0009897">
    <property type="term" value="C:external side of plasma membrane"/>
    <property type="evidence" value="ECO:0007669"/>
    <property type="project" value="TreeGrafter"/>
</dbReference>
<dbReference type="InterPro" id="IPR000276">
    <property type="entry name" value="GPCR_Rhodpsn"/>
</dbReference>
<dbReference type="SUPFAM" id="SSF81321">
    <property type="entry name" value="Family A G protein-coupled receptor-like"/>
    <property type="match status" value="1"/>
</dbReference>
<dbReference type="GO" id="GO:0007204">
    <property type="term" value="P:positive regulation of cytosolic calcium ion concentration"/>
    <property type="evidence" value="ECO:0007669"/>
    <property type="project" value="TreeGrafter"/>
</dbReference>
<dbReference type="Gene3D" id="1.20.1070.10">
    <property type="entry name" value="Rhodopsin 7-helix transmembrane proteins"/>
    <property type="match status" value="1"/>
</dbReference>
<keyword evidence="4 9" id="KW-1133">Transmembrane helix</keyword>
<evidence type="ECO:0000313" key="11">
    <source>
        <dbReference type="Proteomes" id="UP001652642"/>
    </source>
</evidence>
<feature type="domain" description="G-protein coupled receptors family 1 profile" evidence="10">
    <location>
        <begin position="55"/>
        <end position="300"/>
    </location>
</feature>
<evidence type="ECO:0000256" key="7">
    <source>
        <dbReference type="ARBA" id="ARBA00023170"/>
    </source>
</evidence>
<evidence type="ECO:0000256" key="6">
    <source>
        <dbReference type="ARBA" id="ARBA00023136"/>
    </source>
</evidence>
<feature type="transmembrane region" description="Helical" evidence="9">
    <location>
        <begin position="238"/>
        <end position="260"/>
    </location>
</feature>
<evidence type="ECO:0000256" key="1">
    <source>
        <dbReference type="ARBA" id="ARBA00004651"/>
    </source>
</evidence>
<dbReference type="PANTHER" id="PTHR10489:SF730">
    <property type="entry name" value="CHEMOKINE XC RECEPTOR 1"/>
    <property type="match status" value="1"/>
</dbReference>
<evidence type="ECO:0000256" key="2">
    <source>
        <dbReference type="ARBA" id="ARBA00022475"/>
    </source>
</evidence>
<feature type="transmembrane region" description="Helical" evidence="9">
    <location>
        <begin position="194"/>
        <end position="218"/>
    </location>
</feature>
<feature type="transmembrane region" description="Helical" evidence="9">
    <location>
        <begin position="287"/>
        <end position="307"/>
    </location>
</feature>
<dbReference type="PRINTS" id="PR00237">
    <property type="entry name" value="GPCRRHODOPSN"/>
</dbReference>
<dbReference type="InParanoid" id="A0A6J0ULU0"/>
<dbReference type="PANTHER" id="PTHR10489">
    <property type="entry name" value="CELL ADHESION MOLECULE"/>
    <property type="match status" value="1"/>
</dbReference>
<feature type="transmembrane region" description="Helical" evidence="9">
    <location>
        <begin position="154"/>
        <end position="174"/>
    </location>
</feature>
<reference evidence="12" key="1">
    <citation type="submission" date="2025-08" db="UniProtKB">
        <authorList>
            <consortium name="RefSeq"/>
        </authorList>
    </citation>
    <scope>IDENTIFICATION</scope>
</reference>
<organism evidence="11 12">
    <name type="scientific">Pogona vitticeps</name>
    <name type="common">central bearded dragon</name>
    <dbReference type="NCBI Taxonomy" id="103695"/>
    <lineage>
        <taxon>Eukaryota</taxon>
        <taxon>Metazoa</taxon>
        <taxon>Chordata</taxon>
        <taxon>Craniata</taxon>
        <taxon>Vertebrata</taxon>
        <taxon>Euteleostomi</taxon>
        <taxon>Lepidosauria</taxon>
        <taxon>Squamata</taxon>
        <taxon>Bifurcata</taxon>
        <taxon>Unidentata</taxon>
        <taxon>Episquamata</taxon>
        <taxon>Toxicofera</taxon>
        <taxon>Iguania</taxon>
        <taxon>Acrodonta</taxon>
        <taxon>Agamidae</taxon>
        <taxon>Amphibolurinae</taxon>
        <taxon>Pogona</taxon>
    </lineage>
</organism>
<dbReference type="Proteomes" id="UP001652642">
    <property type="component" value="Chromosome 6"/>
</dbReference>
<dbReference type="PRINTS" id="PR00657">
    <property type="entry name" value="CCCHEMOKINER"/>
</dbReference>
<dbReference type="CTD" id="2829"/>
<keyword evidence="7 12" id="KW-0675">Receptor</keyword>
<dbReference type="GO" id="GO:0006955">
    <property type="term" value="P:immune response"/>
    <property type="evidence" value="ECO:0007669"/>
    <property type="project" value="TreeGrafter"/>
</dbReference>
<feature type="transmembrane region" description="Helical" evidence="9">
    <location>
        <begin position="39"/>
        <end position="64"/>
    </location>
</feature>
<comment type="subcellular location">
    <subcellularLocation>
        <location evidence="1">Cell membrane</location>
        <topology evidence="1">Multi-pass membrane protein</topology>
    </subcellularLocation>
</comment>
<accession>A0A6J0ULU0</accession>
<dbReference type="InterPro" id="IPR000355">
    <property type="entry name" value="Chemokine_rcpt"/>
</dbReference>
<feature type="transmembrane region" description="Helical" evidence="9">
    <location>
        <begin position="112"/>
        <end position="133"/>
    </location>
</feature>
<dbReference type="InterPro" id="IPR017452">
    <property type="entry name" value="GPCR_Rhodpsn_7TM"/>
</dbReference>
<keyword evidence="5" id="KW-0297">G-protein coupled receptor</keyword>
<proteinExistence type="predicted"/>
<evidence type="ECO:0000256" key="4">
    <source>
        <dbReference type="ARBA" id="ARBA00022989"/>
    </source>
</evidence>
<keyword evidence="11" id="KW-1185">Reference proteome</keyword>
<dbReference type="KEGG" id="pvt:110084868"/>
<dbReference type="RefSeq" id="XP_020660220.2">
    <property type="nucleotide sequence ID" value="XM_020804561.2"/>
</dbReference>
<evidence type="ECO:0000259" key="10">
    <source>
        <dbReference type="PROSITE" id="PS50262"/>
    </source>
</evidence>
<dbReference type="GO" id="GO:0019957">
    <property type="term" value="F:C-C chemokine binding"/>
    <property type="evidence" value="ECO:0007669"/>
    <property type="project" value="TreeGrafter"/>
</dbReference>
<evidence type="ECO:0000256" key="9">
    <source>
        <dbReference type="SAM" id="Phobius"/>
    </source>
</evidence>
<evidence type="ECO:0000256" key="3">
    <source>
        <dbReference type="ARBA" id="ARBA00022692"/>
    </source>
</evidence>
<dbReference type="OrthoDB" id="10015690at2759"/>
<name>A0A6J0ULU0_9SAUR</name>
<evidence type="ECO:0000256" key="5">
    <source>
        <dbReference type="ARBA" id="ARBA00023040"/>
    </source>
</evidence>
<keyword evidence="6 9" id="KW-0472">Membrane</keyword>
<keyword evidence="8" id="KW-0807">Transducer</keyword>
<dbReference type="AlphaFoldDB" id="A0A6J0ULU0"/>
<evidence type="ECO:0000256" key="8">
    <source>
        <dbReference type="ARBA" id="ARBA00023224"/>
    </source>
</evidence>
<keyword evidence="3 9" id="KW-0812">Transmembrane</keyword>
<dbReference type="Pfam" id="PF00001">
    <property type="entry name" value="7tm_1"/>
    <property type="match status" value="1"/>
</dbReference>
<evidence type="ECO:0000313" key="12">
    <source>
        <dbReference type="RefSeq" id="XP_020660220.2"/>
    </source>
</evidence>
<dbReference type="GeneID" id="110084868"/>
<dbReference type="PROSITE" id="PS50262">
    <property type="entry name" value="G_PROTEIN_RECEP_F1_2"/>
    <property type="match status" value="1"/>
</dbReference>
<keyword evidence="2" id="KW-1003">Cell membrane</keyword>
<dbReference type="InterPro" id="IPR050119">
    <property type="entry name" value="CCR1-9-like"/>
</dbReference>
<feature type="transmembrane region" description="Helical" evidence="9">
    <location>
        <begin position="76"/>
        <end position="100"/>
    </location>
</feature>
<gene>
    <name evidence="12" type="primary">XCR1</name>
</gene>
<sequence>MAKPTDYLFEENANTTYYYYEPIDSNWCDMNDVSKFSALFASILYSVTFFLSLLGNSLVLWIVIKYETLRSLTNLFIMNLCITDLVFSCALPFWIMYGYYGWIFGDFLCKTVSAIFSVSYYSGVIFLTFMTILRYMAVVNPLSTLRTRKKRCGTLLSSAIWTCSMLIVVPEIVYTQVTTETNGKQRCEYKDLKWKLVELCQQVIFFAISFMIFAICYIRMIKILLQSRSQRRQKTVRLIFAIVVVFFLSWAPYNILGFLYELSSQHKIKLDCQVRKNVFFAFDISRNIAYCHCFLNPVLYVFVGVKFRKHLKLLCRQYTQRLSRMPPSSSRIHSSHFGPYEEASLY</sequence>
<dbReference type="GO" id="GO:0060326">
    <property type="term" value="P:cell chemotaxis"/>
    <property type="evidence" value="ECO:0007669"/>
    <property type="project" value="TreeGrafter"/>
</dbReference>
<protein>
    <submittedName>
        <fullName evidence="12">Chemokine XC receptor 1</fullName>
    </submittedName>
</protein>
<dbReference type="GO" id="GO:0016493">
    <property type="term" value="F:C-C chemokine receptor activity"/>
    <property type="evidence" value="ECO:0007669"/>
    <property type="project" value="TreeGrafter"/>
</dbReference>